<feature type="compositionally biased region" description="Gly residues" evidence="1">
    <location>
        <begin position="188"/>
        <end position="218"/>
    </location>
</feature>
<feature type="region of interest" description="Disordered" evidence="1">
    <location>
        <begin position="137"/>
        <end position="226"/>
    </location>
</feature>
<proteinExistence type="predicted"/>
<dbReference type="PANTHER" id="PTHR31206:SF1">
    <property type="entry name" value="LP10445P"/>
    <property type="match status" value="1"/>
</dbReference>
<gene>
    <name evidence="2" type="ORF">BV898_07866</name>
</gene>
<evidence type="ECO:0008006" key="4">
    <source>
        <dbReference type="Google" id="ProtNLM"/>
    </source>
</evidence>
<dbReference type="Proteomes" id="UP000192578">
    <property type="component" value="Unassembled WGS sequence"/>
</dbReference>
<dbReference type="Pfam" id="PF14774">
    <property type="entry name" value="FAM177"/>
    <property type="match status" value="1"/>
</dbReference>
<comment type="caution">
    <text evidence="2">The sequence shown here is derived from an EMBL/GenBank/DDBJ whole genome shotgun (WGS) entry which is preliminary data.</text>
</comment>
<dbReference type="PANTHER" id="PTHR31206">
    <property type="entry name" value="LP10445P"/>
    <property type="match status" value="1"/>
</dbReference>
<dbReference type="OrthoDB" id="45963at2759"/>
<keyword evidence="3" id="KW-1185">Reference proteome</keyword>
<sequence length="226" mass="24256">MDYVNKVKDFASQGNGEIFSVVSDAKVRQLREAMEHPRQPPVILHFSDGTLSLDDLDDDEETVEAGPVVDPKTLNWVPWVWYQTLTAGSEVVKVCDFLGGHLADFFGITTPKYQMEMDERLSMLEEDREERLQIREDAERWGGKLSGDSADGPSSSSSSPDIIPLEAGDLPRVFPANQLEVISEQPSGGAGDAGRSGTGNAGRSGTGNAGRSGAGNAGRSGTERNG</sequence>
<feature type="compositionally biased region" description="Low complexity" evidence="1">
    <location>
        <begin position="146"/>
        <end position="164"/>
    </location>
</feature>
<protein>
    <recommendedName>
        <fullName evidence="4">Protein FAM177A1</fullName>
    </recommendedName>
</protein>
<reference evidence="3" key="1">
    <citation type="submission" date="2017-01" db="EMBL/GenBank/DDBJ databases">
        <title>Comparative genomics of anhydrobiosis in the tardigrade Hypsibius dujardini.</title>
        <authorList>
            <person name="Yoshida Y."/>
            <person name="Koutsovoulos G."/>
            <person name="Laetsch D."/>
            <person name="Stevens L."/>
            <person name="Kumar S."/>
            <person name="Horikawa D."/>
            <person name="Ishino K."/>
            <person name="Komine S."/>
            <person name="Tomita M."/>
            <person name="Blaxter M."/>
            <person name="Arakawa K."/>
        </authorList>
    </citation>
    <scope>NUCLEOTIDE SEQUENCE [LARGE SCALE GENOMIC DNA]</scope>
    <source>
        <strain evidence="3">Z151</strain>
    </source>
</reference>
<dbReference type="AlphaFoldDB" id="A0A1W0WSC1"/>
<evidence type="ECO:0000256" key="1">
    <source>
        <dbReference type="SAM" id="MobiDB-lite"/>
    </source>
</evidence>
<name>A0A1W0WSC1_HYPEX</name>
<organism evidence="2 3">
    <name type="scientific">Hypsibius exemplaris</name>
    <name type="common">Freshwater tardigrade</name>
    <dbReference type="NCBI Taxonomy" id="2072580"/>
    <lineage>
        <taxon>Eukaryota</taxon>
        <taxon>Metazoa</taxon>
        <taxon>Ecdysozoa</taxon>
        <taxon>Tardigrada</taxon>
        <taxon>Eutardigrada</taxon>
        <taxon>Parachela</taxon>
        <taxon>Hypsibioidea</taxon>
        <taxon>Hypsibiidae</taxon>
        <taxon>Hypsibius</taxon>
    </lineage>
</organism>
<evidence type="ECO:0000313" key="3">
    <source>
        <dbReference type="Proteomes" id="UP000192578"/>
    </source>
</evidence>
<evidence type="ECO:0000313" key="2">
    <source>
        <dbReference type="EMBL" id="OQV18095.1"/>
    </source>
</evidence>
<dbReference type="EMBL" id="MTYJ01000053">
    <property type="protein sequence ID" value="OQV18095.1"/>
    <property type="molecule type" value="Genomic_DNA"/>
</dbReference>
<accession>A0A1W0WSC1</accession>
<dbReference type="InterPro" id="IPR028260">
    <property type="entry name" value="FAM177"/>
</dbReference>